<feature type="region of interest" description="Disordered" evidence="1">
    <location>
        <begin position="296"/>
        <end position="316"/>
    </location>
</feature>
<feature type="compositionally biased region" description="Basic and acidic residues" evidence="1">
    <location>
        <begin position="995"/>
        <end position="1005"/>
    </location>
</feature>
<feature type="region of interest" description="Disordered" evidence="1">
    <location>
        <begin position="186"/>
        <end position="209"/>
    </location>
</feature>
<evidence type="ECO:0000313" key="3">
    <source>
        <dbReference type="Proteomes" id="UP000472372"/>
    </source>
</evidence>
<proteinExistence type="predicted"/>
<feature type="region of interest" description="Disordered" evidence="1">
    <location>
        <begin position="651"/>
        <end position="736"/>
    </location>
</feature>
<protein>
    <submittedName>
        <fullName evidence="2">Uncharacterized protein</fullName>
    </submittedName>
</protein>
<feature type="compositionally biased region" description="Polar residues" evidence="1">
    <location>
        <begin position="831"/>
        <end position="864"/>
    </location>
</feature>
<feature type="compositionally biased region" description="Polar residues" evidence="1">
    <location>
        <begin position="186"/>
        <end position="199"/>
    </location>
</feature>
<name>A0A6S6W4S0_9PLEO</name>
<dbReference type="Proteomes" id="UP000472372">
    <property type="component" value="Chromosome 5"/>
</dbReference>
<dbReference type="EMBL" id="HG992981">
    <property type="protein sequence ID" value="CAE7179762.1"/>
    <property type="molecule type" value="Genomic_DNA"/>
</dbReference>
<gene>
    <name evidence="2" type="ORF">PTTW11_06637</name>
</gene>
<feature type="compositionally biased region" description="Polar residues" evidence="1">
    <location>
        <begin position="711"/>
        <end position="720"/>
    </location>
</feature>
<feature type="compositionally biased region" description="Low complexity" evidence="1">
    <location>
        <begin position="304"/>
        <end position="315"/>
    </location>
</feature>
<dbReference type="AlphaFoldDB" id="A0A6S6W4S0"/>
<feature type="compositionally biased region" description="Low complexity" evidence="1">
    <location>
        <begin position="696"/>
        <end position="710"/>
    </location>
</feature>
<feature type="region of interest" description="Disordered" evidence="1">
    <location>
        <begin position="559"/>
        <end position="605"/>
    </location>
</feature>
<feature type="region of interest" description="Disordered" evidence="1">
    <location>
        <begin position="994"/>
        <end position="1016"/>
    </location>
</feature>
<evidence type="ECO:0000313" key="2">
    <source>
        <dbReference type="EMBL" id="CAE7179762.1"/>
    </source>
</evidence>
<organism evidence="2 3">
    <name type="scientific">Pyrenophora teres f. teres</name>
    <dbReference type="NCBI Taxonomy" id="97479"/>
    <lineage>
        <taxon>Eukaryota</taxon>
        <taxon>Fungi</taxon>
        <taxon>Dikarya</taxon>
        <taxon>Ascomycota</taxon>
        <taxon>Pezizomycotina</taxon>
        <taxon>Dothideomycetes</taxon>
        <taxon>Pleosporomycetidae</taxon>
        <taxon>Pleosporales</taxon>
        <taxon>Pleosporineae</taxon>
        <taxon>Pleosporaceae</taxon>
        <taxon>Pyrenophora</taxon>
    </lineage>
</organism>
<feature type="compositionally biased region" description="Low complexity" evidence="1">
    <location>
        <begin position="887"/>
        <end position="899"/>
    </location>
</feature>
<accession>A0A6S6W4S0</accession>
<feature type="region of interest" description="Disordered" evidence="1">
    <location>
        <begin position="804"/>
        <end position="914"/>
    </location>
</feature>
<reference evidence="2" key="1">
    <citation type="submission" date="2021-02" db="EMBL/GenBank/DDBJ databases">
        <authorList>
            <person name="Syme A R."/>
            <person name="Syme A R."/>
            <person name="Moolhuijzen P."/>
        </authorList>
    </citation>
    <scope>NUCLEOTIDE SEQUENCE</scope>
    <source>
        <strain evidence="2">W1-1</strain>
    </source>
</reference>
<evidence type="ECO:0000256" key="1">
    <source>
        <dbReference type="SAM" id="MobiDB-lite"/>
    </source>
</evidence>
<sequence length="1016" mass="107889">METSSVIPYPTATPLTVSLGSVIDLAWSIGPPSYTPQSSSNFDSVSIASPTSASDPINGGASSLVNMSQSQVYSTPTPVTQLLSHSVLSLFSYLSSTPTLSVFVDSSDANPFINTTVSVDTVMPTSITVPSKQPSNAENSVDLPLWPHSMLNSTAGFDRSSTVALETYTSSLTPASSAVISFHTATPSHPTSSVTNNTLAPPGSSSSGGLPSTITASVLSFVPLSVSSKTGGNDEASESIAPSYLVAPTETPTFAIVSAFANATTIPSPSSDVWPRPISSTVTIIPGNYTASYSRSHTTPTLGTHSHTSIPTSTPYRTATETAPPFSYGLGSSTRNSPTFTISRNLSTSATIPTTSVSDRSYQSSAVFTMLSTNGSYAPTTTSTFVPLFPAISTSSKIGVSSFITKASGSLTLRTSTVKSATLSTRTSLSTFETRTKTKSSGSSTRTGLIPQDIAVTATETVFAAAAPPLNPSQTAGVALGSTAGVFLAIVAALFVARRYHATHAVKRASKYDPVMSTKGGIGSTPNTMARLVPFAARRKSGRSSRVYLEEAYLYDPSLGGNSGRNSGDDTACMSGGTDRRLSHGTRPPPPTPHTSFEDDHRPSIFDCYRNGSETPLRSPGDPFLDWRSSDAIGKPSDHASALFAAISDYGAGPQRPLPPIPSTSSTHTIRDHVIPSPTLSPLINNECELRRSHARSSSRSSVKSQRSLRNFQACTSPNPASKDYPPLSPYGRIPRQDLGSITQASIREPFMNLREPDLPLRVLRTETPDSVTFYAPIPVHKPPKRPVLAPLFSQKSCTVSPLFSPTHAKSPPAAKPRSTGSMLFPRSDDSSYSSLTQDIPPSPAYHQQPSSDQVITHSPNNMSPRFRFLKPQNKGWEDIKRSSNRSSTITTPLPTSTLQYFTPPRANPSPPAPLKKRSFLNLGRKTPLAGDSQAMSSQNPYSTPAFNASFTYDNSNASFEGPRMSLFAKVHGMTEEQGGLKKKTGMALGYRGSVEAKRERERAAKWSPDVMGSKL</sequence>